<protein>
    <recommendedName>
        <fullName evidence="5">Alkaline proteinase inhibitor/ Outer membrane lipoprotein Omp19 domain-containing protein</fullName>
    </recommendedName>
</protein>
<evidence type="ECO:0000313" key="4">
    <source>
        <dbReference type="Proteomes" id="UP000273982"/>
    </source>
</evidence>
<dbReference type="KEGG" id="mros:EHO51_09785"/>
<evidence type="ECO:0008006" key="5">
    <source>
        <dbReference type="Google" id="ProtNLM"/>
    </source>
</evidence>
<sequence length="140" mass="14522">MRILALALAVCVVAQGASAKQPRGQKAQPDNERALSGPVGDPNGRWNIEATTTVGECRSLIPPSFDIVGNKIAAAPGPAASFWGYVDEEGTIVARFTGDGERVVRFHGTLRGGRGSGPWSSSTDLCGGTWRASRSAAAAQ</sequence>
<name>A0A3G8M871_9HYPH</name>
<feature type="signal peptide" evidence="2">
    <location>
        <begin position="1"/>
        <end position="19"/>
    </location>
</feature>
<accession>A0A3G8M871</accession>
<dbReference type="Proteomes" id="UP000273982">
    <property type="component" value="Chromosome"/>
</dbReference>
<feature type="chain" id="PRO_5018195986" description="Alkaline proteinase inhibitor/ Outer membrane lipoprotein Omp19 domain-containing protein" evidence="2">
    <location>
        <begin position="20"/>
        <end position="140"/>
    </location>
</feature>
<organism evidence="3 4">
    <name type="scientific">Methylocystis rosea</name>
    <dbReference type="NCBI Taxonomy" id="173366"/>
    <lineage>
        <taxon>Bacteria</taxon>
        <taxon>Pseudomonadati</taxon>
        <taxon>Pseudomonadota</taxon>
        <taxon>Alphaproteobacteria</taxon>
        <taxon>Hyphomicrobiales</taxon>
        <taxon>Methylocystaceae</taxon>
        <taxon>Methylocystis</taxon>
    </lineage>
</organism>
<evidence type="ECO:0000256" key="1">
    <source>
        <dbReference type="SAM" id="MobiDB-lite"/>
    </source>
</evidence>
<dbReference type="EMBL" id="CP034086">
    <property type="protein sequence ID" value="AZG76998.1"/>
    <property type="molecule type" value="Genomic_DNA"/>
</dbReference>
<dbReference type="RefSeq" id="WP_124738729.1">
    <property type="nucleotide sequence ID" value="NZ_CP034086.1"/>
</dbReference>
<dbReference type="AlphaFoldDB" id="A0A3G8M871"/>
<feature type="region of interest" description="Disordered" evidence="1">
    <location>
        <begin position="19"/>
        <end position="46"/>
    </location>
</feature>
<keyword evidence="2" id="KW-0732">Signal</keyword>
<reference evidence="3 4" key="1">
    <citation type="submission" date="2018-11" db="EMBL/GenBank/DDBJ databases">
        <title>Genome squencing of methanotrophic bacteria isolated from alkaline groundwater in Korea.</title>
        <authorList>
            <person name="Nguyen L.N."/>
        </authorList>
    </citation>
    <scope>NUCLEOTIDE SEQUENCE [LARGE SCALE GENOMIC DNA]</scope>
    <source>
        <strain evidence="3 4">GW6</strain>
    </source>
</reference>
<evidence type="ECO:0000256" key="2">
    <source>
        <dbReference type="SAM" id="SignalP"/>
    </source>
</evidence>
<proteinExistence type="predicted"/>
<gene>
    <name evidence="3" type="ORF">EHO51_09785</name>
</gene>
<evidence type="ECO:0000313" key="3">
    <source>
        <dbReference type="EMBL" id="AZG76998.1"/>
    </source>
</evidence>